<keyword evidence="2" id="KW-1185">Reference proteome</keyword>
<proteinExistence type="predicted"/>
<comment type="caution">
    <text evidence="1">The sequence shown here is derived from an EMBL/GenBank/DDBJ whole genome shotgun (WGS) entry which is preliminary data.</text>
</comment>
<evidence type="ECO:0000313" key="1">
    <source>
        <dbReference type="EMBL" id="MWV27861.1"/>
    </source>
</evidence>
<dbReference type="Gene3D" id="3.40.50.1820">
    <property type="entry name" value="alpha/beta hydrolase"/>
    <property type="match status" value="1"/>
</dbReference>
<reference evidence="1 2" key="2">
    <citation type="submission" date="2020-02" db="EMBL/GenBank/DDBJ databases">
        <title>Erythrobacter dongmakensis sp. nov., isolated from a tidal mudflat.</title>
        <authorList>
            <person name="Kim I.S."/>
        </authorList>
    </citation>
    <scope>NUCLEOTIDE SEQUENCE [LARGE SCALE GENOMIC DNA]</scope>
    <source>
        <strain evidence="1 2">GH3-10</strain>
    </source>
</reference>
<name>A0A844XBK4_9SPHN</name>
<gene>
    <name evidence="1" type="ORF">GRF63_08075</name>
</gene>
<protein>
    <recommendedName>
        <fullName evidence="3">Hydrolase 2, exosortase A system-associated</fullName>
    </recommendedName>
</protein>
<evidence type="ECO:0008006" key="3">
    <source>
        <dbReference type="Google" id="ProtNLM"/>
    </source>
</evidence>
<reference evidence="1 2" key="1">
    <citation type="submission" date="2019-12" db="EMBL/GenBank/DDBJ databases">
        <authorList>
            <person name="Lee S.D."/>
        </authorList>
    </citation>
    <scope>NUCLEOTIDE SEQUENCE [LARGE SCALE GENOMIC DNA]</scope>
    <source>
        <strain evidence="1 2">GH3-10</strain>
    </source>
</reference>
<sequence>MLTGLWPSPSGSSEYALSFDRQREKRVLVIPALFEEGNKLRHFTVELMRRLDAGDIDCFLPDLPGTNESLEDLERQSLDSWRAAIDAAAHHFGATHVLTMRGGALVAPAHLSAMHYAPVAGSGLLRAMLRAQVMIASEQGRTETRDGLLASGLAEGLRLGGYDIGPQMIGELEAAKPAQDAEQIAQGDVGGGGLWLRAEPGHDPAQAQRLADIIMERLR</sequence>
<dbReference type="RefSeq" id="WP_160485526.1">
    <property type="nucleotide sequence ID" value="NZ_WUBR01000002.1"/>
</dbReference>
<organism evidence="1 2">
    <name type="scientific">Aurantiacibacter rhizosphaerae</name>
    <dbReference type="NCBI Taxonomy" id="2691582"/>
    <lineage>
        <taxon>Bacteria</taxon>
        <taxon>Pseudomonadati</taxon>
        <taxon>Pseudomonadota</taxon>
        <taxon>Alphaproteobacteria</taxon>
        <taxon>Sphingomonadales</taxon>
        <taxon>Erythrobacteraceae</taxon>
        <taxon>Aurantiacibacter</taxon>
    </lineage>
</organism>
<dbReference type="InterPro" id="IPR029058">
    <property type="entry name" value="AB_hydrolase_fold"/>
</dbReference>
<dbReference type="Proteomes" id="UP000461409">
    <property type="component" value="Unassembled WGS sequence"/>
</dbReference>
<dbReference type="AlphaFoldDB" id="A0A844XBK4"/>
<accession>A0A844XBK4</accession>
<evidence type="ECO:0000313" key="2">
    <source>
        <dbReference type="Proteomes" id="UP000461409"/>
    </source>
</evidence>
<dbReference type="EMBL" id="WUBR01000002">
    <property type="protein sequence ID" value="MWV27861.1"/>
    <property type="molecule type" value="Genomic_DNA"/>
</dbReference>